<keyword evidence="4 5" id="KW-0472">Membrane</keyword>
<proteinExistence type="predicted"/>
<dbReference type="AlphaFoldDB" id="T1JHG5"/>
<feature type="transmembrane region" description="Helical" evidence="5">
    <location>
        <begin position="179"/>
        <end position="199"/>
    </location>
</feature>
<evidence type="ECO:0000256" key="5">
    <source>
        <dbReference type="SAM" id="Phobius"/>
    </source>
</evidence>
<feature type="transmembrane region" description="Helical" evidence="5">
    <location>
        <begin position="142"/>
        <end position="167"/>
    </location>
</feature>
<keyword evidence="2 5" id="KW-0812">Transmembrane</keyword>
<dbReference type="SUPFAM" id="SSF103473">
    <property type="entry name" value="MFS general substrate transporter"/>
    <property type="match status" value="1"/>
</dbReference>
<evidence type="ECO:0000313" key="7">
    <source>
        <dbReference type="Proteomes" id="UP000014500"/>
    </source>
</evidence>
<feature type="transmembrane region" description="Helical" evidence="5">
    <location>
        <begin position="312"/>
        <end position="331"/>
    </location>
</feature>
<dbReference type="Proteomes" id="UP000014500">
    <property type="component" value="Unassembled WGS sequence"/>
</dbReference>
<feature type="transmembrane region" description="Helical" evidence="5">
    <location>
        <begin position="402"/>
        <end position="424"/>
    </location>
</feature>
<dbReference type="InterPro" id="IPR011701">
    <property type="entry name" value="MFS"/>
</dbReference>
<evidence type="ECO:0000313" key="6">
    <source>
        <dbReference type="EnsemblMetazoa" id="SMAR013296-PA"/>
    </source>
</evidence>
<reference evidence="7" key="1">
    <citation type="submission" date="2011-05" db="EMBL/GenBank/DDBJ databases">
        <authorList>
            <person name="Richards S.R."/>
            <person name="Qu J."/>
            <person name="Jiang H."/>
            <person name="Jhangiani S.N."/>
            <person name="Agravi P."/>
            <person name="Goodspeed R."/>
            <person name="Gross S."/>
            <person name="Mandapat C."/>
            <person name="Jackson L."/>
            <person name="Mathew T."/>
            <person name="Pu L."/>
            <person name="Thornton R."/>
            <person name="Saada N."/>
            <person name="Wilczek-Boney K.B."/>
            <person name="Lee S."/>
            <person name="Kovar C."/>
            <person name="Wu Y."/>
            <person name="Scherer S.E."/>
            <person name="Worley K.C."/>
            <person name="Muzny D.M."/>
            <person name="Gibbs R."/>
        </authorList>
    </citation>
    <scope>NUCLEOTIDE SEQUENCE</scope>
    <source>
        <strain evidence="7">Brora</strain>
    </source>
</reference>
<dbReference type="OMA" id="FDWDEVV"/>
<feature type="transmembrane region" description="Helical" evidence="5">
    <location>
        <begin position="112"/>
        <end position="130"/>
    </location>
</feature>
<dbReference type="HOGENOM" id="CLU_028365_4_0_1"/>
<dbReference type="GO" id="GO:0016020">
    <property type="term" value="C:membrane"/>
    <property type="evidence" value="ECO:0007669"/>
    <property type="project" value="UniProtKB-SubCell"/>
</dbReference>
<dbReference type="eggNOG" id="KOG2816">
    <property type="taxonomic scope" value="Eukaryota"/>
</dbReference>
<sequence length="456" mass="51188">MADKPTTSIEKENRLVNIITNITVEPAIFLHFVGLLMANVMDQSLIVHKVCIHRMNLSEEACRNLTDNETEQEEAQKYAANFMMFKTIMDTLPSIFWGLFIGSWSDKFGRKFLLTVPNIGAGVAMLLLALTAYKTEWDENYLLLSSTSFALTGSMLVMDTGVMSYIADITTPEKRTLRYGIVASALLCGAPVGTILGGQLFKFFNKTYEPVFLFGAGILFLNALYTFTTFIKKRKNNDRKHLFILLLTVGVSFMPTYAKNNLRFMYTRLKFDWDEVVISNYSTIELVFNFLAKNNLTFMYTRLKFDWDEVVIPNYSTIELVFNFLGLMLVLPLLKKLFKWQDITIGVVSAIAKIISEVFIGVSVKGWMLFAASPLYLIAGLTSVIIRTMISKIVTSSEQGKISSVLNVCEAIAPIIGSIILNQIYNATVGTDFKGAIYMVTASLSAFPILVLIYIS</sequence>
<dbReference type="PANTHER" id="PTHR23507">
    <property type="entry name" value="ZGC:174356"/>
    <property type="match status" value="1"/>
</dbReference>
<dbReference type="PhylomeDB" id="T1JHG5"/>
<feature type="transmembrane region" description="Helical" evidence="5">
    <location>
        <begin position="436"/>
        <end position="455"/>
    </location>
</feature>
<organism evidence="6 7">
    <name type="scientific">Strigamia maritima</name>
    <name type="common">European centipede</name>
    <name type="synonym">Geophilus maritimus</name>
    <dbReference type="NCBI Taxonomy" id="126957"/>
    <lineage>
        <taxon>Eukaryota</taxon>
        <taxon>Metazoa</taxon>
        <taxon>Ecdysozoa</taxon>
        <taxon>Arthropoda</taxon>
        <taxon>Myriapoda</taxon>
        <taxon>Chilopoda</taxon>
        <taxon>Pleurostigmophora</taxon>
        <taxon>Geophilomorpha</taxon>
        <taxon>Linotaeniidae</taxon>
        <taxon>Strigamia</taxon>
    </lineage>
</organism>
<name>T1JHG5_STRMM</name>
<keyword evidence="7" id="KW-1185">Reference proteome</keyword>
<feature type="transmembrane region" description="Helical" evidence="5">
    <location>
        <begin position="211"/>
        <end position="230"/>
    </location>
</feature>
<reference evidence="6" key="2">
    <citation type="submission" date="2015-02" db="UniProtKB">
        <authorList>
            <consortium name="EnsemblMetazoa"/>
        </authorList>
    </citation>
    <scope>IDENTIFICATION</scope>
</reference>
<dbReference type="EnsemblMetazoa" id="SMAR013296-RA">
    <property type="protein sequence ID" value="SMAR013296-PA"/>
    <property type="gene ID" value="SMAR013296"/>
</dbReference>
<keyword evidence="3 5" id="KW-1133">Transmembrane helix</keyword>
<protein>
    <recommendedName>
        <fullName evidence="8">Major facilitator superfamily (MFS) profile domain-containing protein</fullName>
    </recommendedName>
</protein>
<feature type="transmembrane region" description="Helical" evidence="5">
    <location>
        <begin position="343"/>
        <end position="362"/>
    </location>
</feature>
<dbReference type="PANTHER" id="PTHR23507:SF1">
    <property type="entry name" value="FI18259P1-RELATED"/>
    <property type="match status" value="1"/>
</dbReference>
<dbReference type="Gene3D" id="1.20.1250.20">
    <property type="entry name" value="MFS general substrate transporter like domains"/>
    <property type="match status" value="1"/>
</dbReference>
<feature type="transmembrane region" description="Helical" evidence="5">
    <location>
        <begin position="368"/>
        <end position="390"/>
    </location>
</feature>
<feature type="transmembrane region" description="Helical" evidence="5">
    <location>
        <begin position="242"/>
        <end position="258"/>
    </location>
</feature>
<evidence type="ECO:0000256" key="2">
    <source>
        <dbReference type="ARBA" id="ARBA00022692"/>
    </source>
</evidence>
<accession>T1JHG5</accession>
<dbReference type="Pfam" id="PF07690">
    <property type="entry name" value="MFS_1"/>
    <property type="match status" value="1"/>
</dbReference>
<evidence type="ECO:0000256" key="1">
    <source>
        <dbReference type="ARBA" id="ARBA00004141"/>
    </source>
</evidence>
<evidence type="ECO:0000256" key="4">
    <source>
        <dbReference type="ARBA" id="ARBA00023136"/>
    </source>
</evidence>
<comment type="subcellular location">
    <subcellularLocation>
        <location evidence="1">Membrane</location>
        <topology evidence="1">Multi-pass membrane protein</topology>
    </subcellularLocation>
</comment>
<dbReference type="GO" id="GO:0022857">
    <property type="term" value="F:transmembrane transporter activity"/>
    <property type="evidence" value="ECO:0007669"/>
    <property type="project" value="InterPro"/>
</dbReference>
<evidence type="ECO:0008006" key="8">
    <source>
        <dbReference type="Google" id="ProtNLM"/>
    </source>
</evidence>
<feature type="transmembrane region" description="Helical" evidence="5">
    <location>
        <begin position="78"/>
        <end position="100"/>
    </location>
</feature>
<dbReference type="EMBL" id="JH431897">
    <property type="status" value="NOT_ANNOTATED_CDS"/>
    <property type="molecule type" value="Genomic_DNA"/>
</dbReference>
<evidence type="ECO:0000256" key="3">
    <source>
        <dbReference type="ARBA" id="ARBA00022989"/>
    </source>
</evidence>
<dbReference type="InterPro" id="IPR036259">
    <property type="entry name" value="MFS_trans_sf"/>
</dbReference>